<dbReference type="AlphaFoldDB" id="A0AAE0W180"/>
<dbReference type="GO" id="GO:0004725">
    <property type="term" value="F:protein tyrosine phosphatase activity"/>
    <property type="evidence" value="ECO:0007669"/>
    <property type="project" value="UniProtKB-EC"/>
</dbReference>
<evidence type="ECO:0000259" key="8">
    <source>
        <dbReference type="PROSITE" id="PS50056"/>
    </source>
</evidence>
<proteinExistence type="inferred from homology"/>
<dbReference type="InterPro" id="IPR003595">
    <property type="entry name" value="Tyr_Pase_cat"/>
</dbReference>
<feature type="domain" description="Tyrosine specific protein phosphatases" evidence="8">
    <location>
        <begin position="580"/>
        <end position="651"/>
    </location>
</feature>
<dbReference type="SMART" id="SM00194">
    <property type="entry name" value="PTPc"/>
    <property type="match status" value="1"/>
</dbReference>
<reference evidence="9" key="3">
    <citation type="submission" date="2023-05" db="EMBL/GenBank/DDBJ databases">
        <authorList>
            <person name="Smith C.H."/>
        </authorList>
    </citation>
    <scope>NUCLEOTIDE SEQUENCE</scope>
    <source>
        <strain evidence="9">CHS0354</strain>
        <tissue evidence="9">Mantle</tissue>
    </source>
</reference>
<evidence type="ECO:0000256" key="3">
    <source>
        <dbReference type="ARBA" id="ARBA00022801"/>
    </source>
</evidence>
<dbReference type="InterPro" id="IPR050348">
    <property type="entry name" value="Protein-Tyr_Phosphatase"/>
</dbReference>
<evidence type="ECO:0000313" key="10">
    <source>
        <dbReference type="Proteomes" id="UP001195483"/>
    </source>
</evidence>
<dbReference type="Pfam" id="PF00102">
    <property type="entry name" value="Y_phosphatase"/>
    <property type="match status" value="2"/>
</dbReference>
<keyword evidence="4" id="KW-0904">Protein phosphatase</keyword>
<comment type="similarity">
    <text evidence="1">Belongs to the protein-tyrosine phosphatase family.</text>
</comment>
<keyword evidence="6" id="KW-0472">Membrane</keyword>
<dbReference type="PROSITE" id="PS00383">
    <property type="entry name" value="TYR_PHOSPHATASE_1"/>
    <property type="match status" value="1"/>
</dbReference>
<evidence type="ECO:0000256" key="4">
    <source>
        <dbReference type="ARBA" id="ARBA00022912"/>
    </source>
</evidence>
<organism evidence="9 10">
    <name type="scientific">Potamilus streckersoni</name>
    <dbReference type="NCBI Taxonomy" id="2493646"/>
    <lineage>
        <taxon>Eukaryota</taxon>
        <taxon>Metazoa</taxon>
        <taxon>Spiralia</taxon>
        <taxon>Lophotrochozoa</taxon>
        <taxon>Mollusca</taxon>
        <taxon>Bivalvia</taxon>
        <taxon>Autobranchia</taxon>
        <taxon>Heteroconchia</taxon>
        <taxon>Palaeoheterodonta</taxon>
        <taxon>Unionida</taxon>
        <taxon>Unionoidea</taxon>
        <taxon>Unionidae</taxon>
        <taxon>Ambleminae</taxon>
        <taxon>Lampsilini</taxon>
        <taxon>Potamilus</taxon>
    </lineage>
</organism>
<reference evidence="9" key="1">
    <citation type="journal article" date="2021" name="Genome Biol. Evol.">
        <title>A High-Quality Reference Genome for a Parasitic Bivalve with Doubly Uniparental Inheritance (Bivalvia: Unionida).</title>
        <authorList>
            <person name="Smith C.H."/>
        </authorList>
    </citation>
    <scope>NUCLEOTIDE SEQUENCE</scope>
    <source>
        <strain evidence="9">CHS0354</strain>
    </source>
</reference>
<gene>
    <name evidence="9" type="ORF">CHS0354_040082</name>
</gene>
<dbReference type="PANTHER" id="PTHR19134">
    <property type="entry name" value="RECEPTOR-TYPE TYROSINE-PROTEIN PHOSPHATASE"/>
    <property type="match status" value="1"/>
</dbReference>
<keyword evidence="6" id="KW-1133">Transmembrane helix</keyword>
<dbReference type="InterPro" id="IPR000242">
    <property type="entry name" value="PTP_cat"/>
</dbReference>
<evidence type="ECO:0000259" key="7">
    <source>
        <dbReference type="PROSITE" id="PS50055"/>
    </source>
</evidence>
<protein>
    <recommendedName>
        <fullName evidence="2">protein-tyrosine-phosphatase</fullName>
        <ecNumber evidence="2">3.1.3.48</ecNumber>
    </recommendedName>
</protein>
<feature type="domain" description="Tyrosine-protein phosphatase" evidence="7">
    <location>
        <begin position="670"/>
        <end position="920"/>
    </location>
</feature>
<dbReference type="InterPro" id="IPR000387">
    <property type="entry name" value="Tyr_Pase_dom"/>
</dbReference>
<comment type="caution">
    <text evidence="9">The sequence shown here is derived from an EMBL/GenBank/DDBJ whole genome shotgun (WGS) entry which is preliminary data.</text>
</comment>
<comment type="catalytic activity">
    <reaction evidence="5">
        <text>O-phospho-L-tyrosyl-[protein] + H2O = L-tyrosyl-[protein] + phosphate</text>
        <dbReference type="Rhea" id="RHEA:10684"/>
        <dbReference type="Rhea" id="RHEA-COMP:10136"/>
        <dbReference type="Rhea" id="RHEA-COMP:20101"/>
        <dbReference type="ChEBI" id="CHEBI:15377"/>
        <dbReference type="ChEBI" id="CHEBI:43474"/>
        <dbReference type="ChEBI" id="CHEBI:46858"/>
        <dbReference type="ChEBI" id="CHEBI:61978"/>
        <dbReference type="EC" id="3.1.3.48"/>
    </reaction>
</comment>
<name>A0AAE0W180_9BIVA</name>
<evidence type="ECO:0000256" key="6">
    <source>
        <dbReference type="SAM" id="Phobius"/>
    </source>
</evidence>
<dbReference type="PROSITE" id="PS50056">
    <property type="entry name" value="TYR_PHOSPHATASE_2"/>
    <property type="match status" value="1"/>
</dbReference>
<dbReference type="PROSITE" id="PS50055">
    <property type="entry name" value="TYR_PHOSPHATASE_PTP"/>
    <property type="match status" value="2"/>
</dbReference>
<dbReference type="InterPro" id="IPR029021">
    <property type="entry name" value="Prot-tyrosine_phosphatase-like"/>
</dbReference>
<evidence type="ECO:0000256" key="2">
    <source>
        <dbReference type="ARBA" id="ARBA00013064"/>
    </source>
</evidence>
<feature type="domain" description="Tyrosine-protein phosphatase" evidence="7">
    <location>
        <begin position="425"/>
        <end position="660"/>
    </location>
</feature>
<evidence type="ECO:0000313" key="9">
    <source>
        <dbReference type="EMBL" id="KAK3597706.1"/>
    </source>
</evidence>
<dbReference type="CDD" id="cd00047">
    <property type="entry name" value="PTPc"/>
    <property type="match status" value="1"/>
</dbReference>
<keyword evidence="3" id="KW-0378">Hydrolase</keyword>
<keyword evidence="6" id="KW-0812">Transmembrane</keyword>
<dbReference type="PRINTS" id="PR00700">
    <property type="entry name" value="PRTYPHPHTASE"/>
</dbReference>
<evidence type="ECO:0000256" key="1">
    <source>
        <dbReference type="ARBA" id="ARBA00009580"/>
    </source>
</evidence>
<reference evidence="9" key="2">
    <citation type="journal article" date="2021" name="Genome Biol. Evol.">
        <title>Developing a high-quality reference genome for a parasitic bivalve with doubly uniparental inheritance (Bivalvia: Unionida).</title>
        <authorList>
            <person name="Smith C.H."/>
        </authorList>
    </citation>
    <scope>NUCLEOTIDE SEQUENCE</scope>
    <source>
        <strain evidence="9">CHS0354</strain>
        <tissue evidence="9">Mantle</tissue>
    </source>
</reference>
<sequence length="939" mass="104468">MTICEIVVDGGCNKGTYGYGCNQSCGMCFAGNKSCSTIDGQCTVGCEAGWQGGTCKEGCNKRTYGYGCNETCGMCFSGNNSCSTIDGQCKIGCEAGWQGGTCKQGCNKGTHGFGCNETCGKCFSGNNSCSTIDGICKLGCEAGWQGGTCKQGCNKGTYGYGCNETCGMCFGGNNSCSTIDGQCKFGCEAGWMGEACKQVCNKGIYGYGCNETCGNCFSGNNSCSAIDGKCKVGCEAGWQGGTCKQECERGTYGYGCNETCGMCKHGNDSCSTINGTCIDGCQAGWKDGKCILGMAEKSIQRRTTDNIITIGVVVPVTIVLITLITVFLVLRMRRKRSTLEVDVSAEPIQKQYTFCGMIKEVECNDRELQYIENMGVPKEHLTQCIPVVSFWSHVMKKKVNKEKCELEFQELTVGLTKPYDTALANCLKNRFESMYPYDFNRIVLKRISSQNSDLESDSDYINASHVKGFEVSKCYIAAQGPIEQTVDDFWWMVWQEETECIVMLTSFSEIGMEKCIQYWPDEDEHMYGEVTVKILRNEYLHDFVKRDFQITVGAKSRNVTQFHYKAWPEEDVPDTVWSLLEFWKAVRKHNTYANGPIVVHCSAGVGRTGTFIALDIIYDEACERGEVGIMRCIENLREQRANMVQTAKQFIFLHDVVAEALGFQTMPVSKNEFSDVVMYLMEKDETSGLTPLQRQYNMLLQVGYEQEESNVSVYSNAEIIQSESIWLPNLSGKDAYIALTNVADEILLTIIRQSNIKCLIVLDNISPTDILFSTGVKQSIALAGLTLTCKEKEDIGTFERKQFSITSDEKKESHHLLIFLLKTFEELFAVPSDSNLFLSLLEDVGRWHPNPNEMNPILLFSRREVNICGLMYILLKEKERIRTDGEIHILQTSGDMLARSRALLPTFEQYVFVYKCLATDALPLSTRETSEISKVREIP</sequence>
<dbReference type="SUPFAM" id="SSF52799">
    <property type="entry name" value="(Phosphotyrosine protein) phosphatases II"/>
    <property type="match status" value="2"/>
</dbReference>
<dbReference type="FunFam" id="3.90.190.10:FF:000102">
    <property type="entry name" value="Receptor-type tyrosine-protein phosphatase"/>
    <property type="match status" value="1"/>
</dbReference>
<dbReference type="EMBL" id="JAEAOA010002328">
    <property type="protein sequence ID" value="KAK3597706.1"/>
    <property type="molecule type" value="Genomic_DNA"/>
</dbReference>
<dbReference type="EC" id="3.1.3.48" evidence="2"/>
<keyword evidence="10" id="KW-1185">Reference proteome</keyword>
<accession>A0AAE0W180</accession>
<feature type="transmembrane region" description="Helical" evidence="6">
    <location>
        <begin position="307"/>
        <end position="330"/>
    </location>
</feature>
<dbReference type="PANTHER" id="PTHR19134:SF562">
    <property type="entry name" value="PROTEIN-TYROSINE-PHOSPHATASE"/>
    <property type="match status" value="1"/>
</dbReference>
<dbReference type="Proteomes" id="UP001195483">
    <property type="component" value="Unassembled WGS sequence"/>
</dbReference>
<dbReference type="Gene3D" id="3.90.190.10">
    <property type="entry name" value="Protein tyrosine phosphatase superfamily"/>
    <property type="match status" value="2"/>
</dbReference>
<dbReference type="Gene3D" id="2.170.300.10">
    <property type="entry name" value="Tie2 ligand-binding domain superfamily"/>
    <property type="match status" value="2"/>
</dbReference>
<evidence type="ECO:0000256" key="5">
    <source>
        <dbReference type="ARBA" id="ARBA00051722"/>
    </source>
</evidence>
<dbReference type="InterPro" id="IPR016130">
    <property type="entry name" value="Tyr_Pase_AS"/>
</dbReference>
<dbReference type="SMART" id="SM00404">
    <property type="entry name" value="PTPc_motif"/>
    <property type="match status" value="1"/>
</dbReference>